<dbReference type="SUPFAM" id="SSF53383">
    <property type="entry name" value="PLP-dependent transferases"/>
    <property type="match status" value="1"/>
</dbReference>
<dbReference type="InterPro" id="IPR015422">
    <property type="entry name" value="PyrdxlP-dep_Trfase_small"/>
</dbReference>
<gene>
    <name evidence="7" type="ORF">J2S03_001390</name>
</gene>
<dbReference type="Gene3D" id="3.40.640.10">
    <property type="entry name" value="Type I PLP-dependent aspartate aminotransferase-like (Major domain)"/>
    <property type="match status" value="2"/>
</dbReference>
<evidence type="ECO:0000256" key="4">
    <source>
        <dbReference type="ARBA" id="ARBA00022898"/>
    </source>
</evidence>
<dbReference type="InterPro" id="IPR015421">
    <property type="entry name" value="PyrdxlP-dep_Trfase_major"/>
</dbReference>
<dbReference type="Pfam" id="PF00202">
    <property type="entry name" value="Aminotran_3"/>
    <property type="match status" value="2"/>
</dbReference>
<name>A0ABT9XIF8_9BACL</name>
<dbReference type="PIRSF" id="PIRSF000521">
    <property type="entry name" value="Transaminase_4ab_Lys_Orn"/>
    <property type="match status" value="1"/>
</dbReference>
<comment type="cofactor">
    <cofactor evidence="1">
        <name>pyridoxal 5'-phosphate</name>
        <dbReference type="ChEBI" id="CHEBI:597326"/>
    </cofactor>
</comment>
<dbReference type="GO" id="GO:0003992">
    <property type="term" value="F:N2-acetyl-L-ornithine:2-oxoglutarate 5-aminotransferase activity"/>
    <property type="evidence" value="ECO:0007669"/>
    <property type="project" value="UniProtKB-EC"/>
</dbReference>
<evidence type="ECO:0000256" key="3">
    <source>
        <dbReference type="ARBA" id="ARBA00022679"/>
    </source>
</evidence>
<keyword evidence="3 7" id="KW-0808">Transferase</keyword>
<dbReference type="PANTHER" id="PTHR11986">
    <property type="entry name" value="AMINOTRANSFERASE CLASS III"/>
    <property type="match status" value="1"/>
</dbReference>
<comment type="caution">
    <text evidence="7">The sequence shown here is derived from an EMBL/GenBank/DDBJ whole genome shotgun (WGS) entry which is preliminary data.</text>
</comment>
<dbReference type="PANTHER" id="PTHR11986:SF79">
    <property type="entry name" value="ACETYLORNITHINE AMINOTRANSFERASE, MITOCHONDRIAL"/>
    <property type="match status" value="1"/>
</dbReference>
<keyword evidence="2 7" id="KW-0032">Aminotransferase</keyword>
<evidence type="ECO:0000256" key="1">
    <source>
        <dbReference type="ARBA" id="ARBA00001933"/>
    </source>
</evidence>
<dbReference type="RefSeq" id="WP_274456359.1">
    <property type="nucleotide sequence ID" value="NZ_CP067097.1"/>
</dbReference>
<sequence length="424" mass="43870">MDVLMNNYGERKLTFVRGEGATLYDAAGQAYLDFTAGIAVCSLGHAHPAVAQAIAQQAQTLIHCSNLYLNPGQVRLAERLTALSGLDRAFFCNSGAEANEAAIKLARRYAWHNGDTARTEIVTLPGGFHGRTLGALSITPKPAYHQGFTPLLPDCSTPERLEAVVDAITERTAACFVEVVQGEGGVNVIPDEVLLAIQARCREVGALFVIDEVQTGVGRTGTFFAFEGVGRTSGTDGSGGAELGGRPGSHTGAEPGVAPGSHAGAEPGLVPGSHAGRRLGLQPDIVTMAKGLANGVPVGAVLARAEVAEAFTPGSHGSTFGGNPLAMAAANVVVDIVASADFLEHVKATGAYLQQALRRFSDDVSGRGLMVGMTVPDAKQFVAAAADVGVLLTAVGEHRVRFVPPLIVDAPLVDALVERLAAIR</sequence>
<reference evidence="7 8" key="1">
    <citation type="submission" date="2023-07" db="EMBL/GenBank/DDBJ databases">
        <title>Genomic Encyclopedia of Type Strains, Phase IV (KMG-IV): sequencing the most valuable type-strain genomes for metagenomic binning, comparative biology and taxonomic classification.</title>
        <authorList>
            <person name="Goeker M."/>
        </authorList>
    </citation>
    <scope>NUCLEOTIDE SEQUENCE [LARGE SCALE GENOMIC DNA]</scope>
    <source>
        <strain evidence="7 8">DSM 4006</strain>
    </source>
</reference>
<evidence type="ECO:0000313" key="7">
    <source>
        <dbReference type="EMBL" id="MDQ0189558.1"/>
    </source>
</evidence>
<dbReference type="EMBL" id="JAUSTP010000008">
    <property type="protein sequence ID" value="MDQ0189558.1"/>
    <property type="molecule type" value="Genomic_DNA"/>
</dbReference>
<keyword evidence="8" id="KW-1185">Reference proteome</keyword>
<feature type="compositionally biased region" description="Gly residues" evidence="6">
    <location>
        <begin position="236"/>
        <end position="247"/>
    </location>
</feature>
<evidence type="ECO:0000256" key="2">
    <source>
        <dbReference type="ARBA" id="ARBA00022576"/>
    </source>
</evidence>
<dbReference type="EC" id="2.6.1.11" evidence="7"/>
<proteinExistence type="inferred from homology"/>
<dbReference type="InterPro" id="IPR050103">
    <property type="entry name" value="Class-III_PLP-dep_AT"/>
</dbReference>
<feature type="region of interest" description="Disordered" evidence="6">
    <location>
        <begin position="231"/>
        <end position="276"/>
    </location>
</feature>
<evidence type="ECO:0000313" key="8">
    <source>
        <dbReference type="Proteomes" id="UP001232973"/>
    </source>
</evidence>
<dbReference type="InterPro" id="IPR005814">
    <property type="entry name" value="Aminotrans_3"/>
</dbReference>
<evidence type="ECO:0000256" key="6">
    <source>
        <dbReference type="SAM" id="MobiDB-lite"/>
    </source>
</evidence>
<dbReference type="Gene3D" id="3.90.1150.10">
    <property type="entry name" value="Aspartate Aminotransferase, domain 1"/>
    <property type="match status" value="2"/>
</dbReference>
<dbReference type="Proteomes" id="UP001232973">
    <property type="component" value="Unassembled WGS sequence"/>
</dbReference>
<dbReference type="EC" id="2.6.1.17" evidence="7"/>
<keyword evidence="4 5" id="KW-0663">Pyridoxal phosphate</keyword>
<accession>A0ABT9XIF8</accession>
<protein>
    <submittedName>
        <fullName evidence="7">Acetylornithine aminotransferase/acetylornithine/N-succinyldiaminopimelate aminotransferase</fullName>
        <ecNumber evidence="7">2.6.1.11</ecNumber>
        <ecNumber evidence="7">2.6.1.17</ecNumber>
    </submittedName>
</protein>
<organism evidence="7 8">
    <name type="scientific">Alicyclobacillus cycloheptanicus</name>
    <dbReference type="NCBI Taxonomy" id="1457"/>
    <lineage>
        <taxon>Bacteria</taxon>
        <taxon>Bacillati</taxon>
        <taxon>Bacillota</taxon>
        <taxon>Bacilli</taxon>
        <taxon>Bacillales</taxon>
        <taxon>Alicyclobacillaceae</taxon>
        <taxon>Alicyclobacillus</taxon>
    </lineage>
</organism>
<comment type="similarity">
    <text evidence="5">Belongs to the class-III pyridoxal-phosphate-dependent aminotransferase family.</text>
</comment>
<dbReference type="CDD" id="cd00610">
    <property type="entry name" value="OAT_like"/>
    <property type="match status" value="1"/>
</dbReference>
<dbReference type="GO" id="GO:0009016">
    <property type="term" value="F:succinyldiaminopimelate transaminase activity"/>
    <property type="evidence" value="ECO:0007669"/>
    <property type="project" value="UniProtKB-EC"/>
</dbReference>
<evidence type="ECO:0000256" key="5">
    <source>
        <dbReference type="RuleBase" id="RU003560"/>
    </source>
</evidence>
<dbReference type="InterPro" id="IPR015424">
    <property type="entry name" value="PyrdxlP-dep_Trfase"/>
</dbReference>